<dbReference type="Gene3D" id="3.30.70.330">
    <property type="match status" value="2"/>
</dbReference>
<feature type="domain" description="PARP14 second RRM" evidence="2">
    <location>
        <begin position="138"/>
        <end position="218"/>
    </location>
</feature>
<dbReference type="Ensembl" id="ENSNNAT00000025765.1">
    <property type="protein sequence ID" value="ENSNNAP00000024583.1"/>
    <property type="gene ID" value="ENSNNAG00000016118.1"/>
</dbReference>
<reference evidence="3" key="1">
    <citation type="submission" date="2025-08" db="UniProtKB">
        <authorList>
            <consortium name="Ensembl"/>
        </authorList>
    </citation>
    <scope>IDENTIFICATION</scope>
</reference>
<dbReference type="OMA" id="RIKSHEP"/>
<dbReference type="AlphaFoldDB" id="A0A8C6Y802"/>
<keyword evidence="4" id="KW-1185">Reference proteome</keyword>
<feature type="domain" description="PAR14-like first RRM" evidence="1">
    <location>
        <begin position="14"/>
        <end position="93"/>
    </location>
</feature>
<dbReference type="Pfam" id="PF23085">
    <property type="entry name" value="RRM_PARP14_3"/>
    <property type="match status" value="1"/>
</dbReference>
<evidence type="ECO:0000259" key="2">
    <source>
        <dbReference type="Pfam" id="PF23245"/>
    </source>
</evidence>
<name>A0A8C6Y802_NAJNA</name>
<evidence type="ECO:0000313" key="3">
    <source>
        <dbReference type="Ensembl" id="ENSNNAP00000024583.1"/>
    </source>
</evidence>
<protein>
    <recommendedName>
        <fullName evidence="5">Poly [ADP-ribose] polymerase 14</fullName>
    </recommendedName>
</protein>
<dbReference type="OrthoDB" id="6133115at2759"/>
<dbReference type="InterPro" id="IPR057050">
    <property type="entry name" value="RRM_PARP14_2"/>
</dbReference>
<sequence>MLAVAYPGGYRFPLVVEGNWGCSLSKTLKNKLLCYFQSPKRSGGGECKILVDPGREEQITVYFAQEAVRESVLSIKSHELSLPGMKTLKLTVSLPSVEVAPNNNVPLEEQDPSQVSMCTIKIALHVKKYQQELSQDPSSSLVVLENVPETTIECMLILLVETVSGLSEEDKDFNVEMMPECNAAVITFIKPIETNKFIRAFNQYHRVQQQKISARTLEMPKSILVEDISPEIPEDYIVVYFECKKHGGGLVLDISYIPEDNSAIITFQESKGNCKYQMRAKGN</sequence>
<reference evidence="3" key="2">
    <citation type="submission" date="2025-09" db="UniProtKB">
        <authorList>
            <consortium name="Ensembl"/>
        </authorList>
    </citation>
    <scope>IDENTIFICATION</scope>
</reference>
<dbReference type="Pfam" id="PF23222">
    <property type="entry name" value="RRM_PARP14_1"/>
    <property type="match status" value="1"/>
</dbReference>
<proteinExistence type="predicted"/>
<dbReference type="Pfam" id="PF23245">
    <property type="entry name" value="RRM_PARP14_2"/>
    <property type="match status" value="1"/>
</dbReference>
<dbReference type="GeneTree" id="ENSGT00940000154311"/>
<evidence type="ECO:0000259" key="1">
    <source>
        <dbReference type="Pfam" id="PF23222"/>
    </source>
</evidence>
<organism evidence="3 4">
    <name type="scientific">Naja naja</name>
    <name type="common">Indian cobra</name>
    <dbReference type="NCBI Taxonomy" id="35670"/>
    <lineage>
        <taxon>Eukaryota</taxon>
        <taxon>Metazoa</taxon>
        <taxon>Chordata</taxon>
        <taxon>Craniata</taxon>
        <taxon>Vertebrata</taxon>
        <taxon>Euteleostomi</taxon>
        <taxon>Lepidosauria</taxon>
        <taxon>Squamata</taxon>
        <taxon>Bifurcata</taxon>
        <taxon>Unidentata</taxon>
        <taxon>Episquamata</taxon>
        <taxon>Toxicofera</taxon>
        <taxon>Serpentes</taxon>
        <taxon>Colubroidea</taxon>
        <taxon>Elapidae</taxon>
        <taxon>Elapinae</taxon>
        <taxon>Naja</taxon>
    </lineage>
</organism>
<dbReference type="Proteomes" id="UP000694559">
    <property type="component" value="Unplaced"/>
</dbReference>
<accession>A0A8C6Y802</accession>
<dbReference type="InterPro" id="IPR057051">
    <property type="entry name" value="PARP14_RPM_1"/>
</dbReference>
<evidence type="ECO:0008006" key="5">
    <source>
        <dbReference type="Google" id="ProtNLM"/>
    </source>
</evidence>
<dbReference type="InterPro" id="IPR012677">
    <property type="entry name" value="Nucleotide-bd_a/b_plait_sf"/>
</dbReference>
<evidence type="ECO:0000313" key="4">
    <source>
        <dbReference type="Proteomes" id="UP000694559"/>
    </source>
</evidence>